<keyword evidence="2" id="KW-1185">Reference proteome</keyword>
<sequence length="129" mass="14075">MATTSTVQVTISVTELGLDEEELQAEVQNLLPQVKEVDGVEDADLVAVTEVPQGSKALGGFLLATLKAVGNPSLIKPLFEFLSTRLTGKTIEIEVEINGKKLKVKASNQEEFAFARRQAEDFMKNIKDI</sequence>
<organism evidence="1 2">
    <name type="scientific">Nostoc cf. commune SO-36</name>
    <dbReference type="NCBI Taxonomy" id="449208"/>
    <lineage>
        <taxon>Bacteria</taxon>
        <taxon>Bacillati</taxon>
        <taxon>Cyanobacteriota</taxon>
        <taxon>Cyanophyceae</taxon>
        <taxon>Nostocales</taxon>
        <taxon>Nostocaceae</taxon>
        <taxon>Nostoc</taxon>
    </lineage>
</organism>
<dbReference type="Proteomes" id="UP001055453">
    <property type="component" value="Chromosome"/>
</dbReference>
<evidence type="ECO:0000313" key="1">
    <source>
        <dbReference type="EMBL" id="BDI14208.1"/>
    </source>
</evidence>
<dbReference type="EMBL" id="AP025732">
    <property type="protein sequence ID" value="BDI14208.1"/>
    <property type="molecule type" value="Genomic_DNA"/>
</dbReference>
<proteinExistence type="predicted"/>
<evidence type="ECO:0000313" key="2">
    <source>
        <dbReference type="Proteomes" id="UP001055453"/>
    </source>
</evidence>
<protein>
    <recommendedName>
        <fullName evidence="3">Sugar ABC transporter permease</fullName>
    </recommendedName>
</protein>
<dbReference type="RefSeq" id="WP_251957838.1">
    <property type="nucleotide sequence ID" value="NZ_AP025732.1"/>
</dbReference>
<gene>
    <name evidence="1" type="ORF">ANSO36C_00100</name>
</gene>
<accession>A0ABM7YUB2</accession>
<reference evidence="1" key="1">
    <citation type="submission" date="2022-04" db="EMBL/GenBank/DDBJ databases">
        <title>Complete genome sequence of a cyanobacterium, Nostoc sp. SO-36, isolated in Antarctica.</title>
        <authorList>
            <person name="Kanesaki Y."/>
            <person name="Effendi D."/>
            <person name="Sakamoto T."/>
            <person name="Ohtani S."/>
            <person name="Awai K."/>
        </authorList>
    </citation>
    <scope>NUCLEOTIDE SEQUENCE</scope>
    <source>
        <strain evidence="1">SO-36</strain>
    </source>
</reference>
<name>A0ABM7YUB2_NOSCO</name>
<evidence type="ECO:0008006" key="3">
    <source>
        <dbReference type="Google" id="ProtNLM"/>
    </source>
</evidence>